<evidence type="ECO:0000313" key="3">
    <source>
        <dbReference type="EMBL" id="KAF8888374.1"/>
    </source>
</evidence>
<name>A0A9P5TKS6_GYMJU</name>
<dbReference type="Pfam" id="PF01266">
    <property type="entry name" value="DAO"/>
    <property type="match status" value="1"/>
</dbReference>
<dbReference type="Proteomes" id="UP000724874">
    <property type="component" value="Unassembled WGS sequence"/>
</dbReference>
<dbReference type="AlphaFoldDB" id="A0A9P5TKS6"/>
<dbReference type="InterPro" id="IPR036188">
    <property type="entry name" value="FAD/NAD-bd_sf"/>
</dbReference>
<feature type="chain" id="PRO_5040412777" evidence="1">
    <location>
        <begin position="26"/>
        <end position="554"/>
    </location>
</feature>
<dbReference type="SUPFAM" id="SSF51905">
    <property type="entry name" value="FAD/NAD(P)-binding domain"/>
    <property type="match status" value="1"/>
</dbReference>
<dbReference type="Gene3D" id="3.30.9.10">
    <property type="entry name" value="D-Amino Acid Oxidase, subunit A, domain 2"/>
    <property type="match status" value="1"/>
</dbReference>
<feature type="signal peptide" evidence="1">
    <location>
        <begin position="1"/>
        <end position="25"/>
    </location>
</feature>
<organism evidence="3 4">
    <name type="scientific">Gymnopilus junonius</name>
    <name type="common">Spectacular rustgill mushroom</name>
    <name type="synonym">Gymnopilus spectabilis subsp. junonius</name>
    <dbReference type="NCBI Taxonomy" id="109634"/>
    <lineage>
        <taxon>Eukaryota</taxon>
        <taxon>Fungi</taxon>
        <taxon>Dikarya</taxon>
        <taxon>Basidiomycota</taxon>
        <taxon>Agaricomycotina</taxon>
        <taxon>Agaricomycetes</taxon>
        <taxon>Agaricomycetidae</taxon>
        <taxon>Agaricales</taxon>
        <taxon>Agaricineae</taxon>
        <taxon>Hymenogastraceae</taxon>
        <taxon>Gymnopilus</taxon>
    </lineage>
</organism>
<dbReference type="EMBL" id="JADNYJ010000085">
    <property type="protein sequence ID" value="KAF8888374.1"/>
    <property type="molecule type" value="Genomic_DNA"/>
</dbReference>
<keyword evidence="1" id="KW-0732">Signal</keyword>
<dbReference type="PANTHER" id="PTHR13847:SF260">
    <property type="entry name" value="FAD DEPENDENT OXIDOREDUCTASE DOMAIN-CONTAINING PROTEIN"/>
    <property type="match status" value="1"/>
</dbReference>
<gene>
    <name evidence="3" type="ORF">CPB84DRAFT_1849616</name>
</gene>
<dbReference type="OrthoDB" id="429143at2759"/>
<evidence type="ECO:0000259" key="2">
    <source>
        <dbReference type="Pfam" id="PF01266"/>
    </source>
</evidence>
<dbReference type="GO" id="GO:0005737">
    <property type="term" value="C:cytoplasm"/>
    <property type="evidence" value="ECO:0007669"/>
    <property type="project" value="TreeGrafter"/>
</dbReference>
<evidence type="ECO:0000313" key="4">
    <source>
        <dbReference type="Proteomes" id="UP000724874"/>
    </source>
</evidence>
<protein>
    <submittedName>
        <fullName evidence="3">FAD dependent oxidoreductase-domain-containing protein</fullName>
    </submittedName>
</protein>
<feature type="domain" description="FAD dependent oxidoreductase" evidence="2">
    <location>
        <begin position="112"/>
        <end position="549"/>
    </location>
</feature>
<reference evidence="3" key="1">
    <citation type="submission" date="2020-11" db="EMBL/GenBank/DDBJ databases">
        <authorList>
            <consortium name="DOE Joint Genome Institute"/>
            <person name="Ahrendt S."/>
            <person name="Riley R."/>
            <person name="Andreopoulos W."/>
            <person name="LaButti K."/>
            <person name="Pangilinan J."/>
            <person name="Ruiz-duenas F.J."/>
            <person name="Barrasa J.M."/>
            <person name="Sanchez-Garcia M."/>
            <person name="Camarero S."/>
            <person name="Miyauchi S."/>
            <person name="Serrano A."/>
            <person name="Linde D."/>
            <person name="Babiker R."/>
            <person name="Drula E."/>
            <person name="Ayuso-Fernandez I."/>
            <person name="Pacheco R."/>
            <person name="Padilla G."/>
            <person name="Ferreira P."/>
            <person name="Barriuso J."/>
            <person name="Kellner H."/>
            <person name="Castanera R."/>
            <person name="Alfaro M."/>
            <person name="Ramirez L."/>
            <person name="Pisabarro A.G."/>
            <person name="Kuo A."/>
            <person name="Tritt A."/>
            <person name="Lipzen A."/>
            <person name="He G."/>
            <person name="Yan M."/>
            <person name="Ng V."/>
            <person name="Cullen D."/>
            <person name="Martin F."/>
            <person name="Rosso M.-N."/>
            <person name="Henrissat B."/>
            <person name="Hibbett D."/>
            <person name="Martinez A.T."/>
            <person name="Grigoriev I.V."/>
        </authorList>
    </citation>
    <scope>NUCLEOTIDE SEQUENCE</scope>
    <source>
        <strain evidence="3">AH 44721</strain>
    </source>
</reference>
<sequence>MQRSLRLPYGTVLYFLAICASYALAKDLYTTQPSSCLFRDLGSSTTCVPDSYRLSQDTQTVFESTSLELEFKLEERISLPVDNSTKSFWLDTPGANPLAEAGSEGELTEDADVCIVGSGITGVSTAWHLSKMLNKAGTQERTRVTILEARQFCSGGTGRNGGHLTRNAFLSFLKHQARFNTSEAKKIFAIEQRHVTVFRTEEEDSNARADRAAAKEAGLDVNSTWIGNTELIENYGLNPDLNYTGMFHTGHNVWPCKLVTQLFKDVQSTSDSVNISLHTKTPVTAITHNTWPSADKDSHFSIAQHRRWKLHTPRGNIGCSYVVHATNAYASHLLPFLAGIKESKLTWPSVSGEEHASQPPYPHPQPSLISHSRGLHGIVPTRGQVGAVRANSELNWLNAWDGGGGWQYWFPRYQDTGREGPSALKNPLVIVGGARHLSGGELEAGIADDSNLNPLVSTALRSLLPRFFPEQFVLPTTNQTSNVQATSSDDGWEMEWSGIMGFTKDGDPFVGPVQVPQDLRGNSDIRTENYYDGQYIAAGFSGHGMPQFWLVLES</sequence>
<accession>A0A9P5TKS6</accession>
<evidence type="ECO:0000256" key="1">
    <source>
        <dbReference type="SAM" id="SignalP"/>
    </source>
</evidence>
<proteinExistence type="predicted"/>
<dbReference type="PANTHER" id="PTHR13847">
    <property type="entry name" value="SARCOSINE DEHYDROGENASE-RELATED"/>
    <property type="match status" value="1"/>
</dbReference>
<keyword evidence="4" id="KW-1185">Reference proteome</keyword>
<dbReference type="InterPro" id="IPR006076">
    <property type="entry name" value="FAD-dep_OxRdtase"/>
</dbReference>
<comment type="caution">
    <text evidence="3">The sequence shown here is derived from an EMBL/GenBank/DDBJ whole genome shotgun (WGS) entry which is preliminary data.</text>
</comment>
<dbReference type="Gene3D" id="3.50.50.60">
    <property type="entry name" value="FAD/NAD(P)-binding domain"/>
    <property type="match status" value="1"/>
</dbReference>